<evidence type="ECO:0000313" key="2">
    <source>
        <dbReference type="Proteomes" id="UP000000814"/>
    </source>
</evidence>
<evidence type="ECO:0000313" key="1">
    <source>
        <dbReference type="EMBL" id="AAK79171.1"/>
    </source>
</evidence>
<sequence>MSNINAMLKLIDGITFLPDKDDFSKEKIQSTFKKKIHPRQVISFLEEIPISIYKVKFRYTTFRGNRREKEMYFLIKTYSPEEDMQKYLDKYINDFNKKFPNRQLSNVQILDSCCKGLVTL</sequence>
<proteinExistence type="predicted"/>
<dbReference type="HOGENOM" id="CLU_2045546_0_0_9"/>
<gene>
    <name evidence="1" type="ordered locus">CA_C1199</name>
</gene>
<reference evidence="1 2" key="1">
    <citation type="journal article" date="2001" name="J. Bacteriol.">
        <title>Genome sequence and comparative analysis of the solvent-producing bacterium Clostridium acetobutylicum.</title>
        <authorList>
            <person name="Nolling J."/>
            <person name="Breton G."/>
            <person name="Omelchenko M.V."/>
            <person name="Makarova K.S."/>
            <person name="Zeng Q."/>
            <person name="Gibson R."/>
            <person name="Lee H.M."/>
            <person name="Dubois J."/>
            <person name="Qiu D."/>
            <person name="Hitti J."/>
            <person name="Wolf Y.I."/>
            <person name="Tatusov R.L."/>
            <person name="Sabathe F."/>
            <person name="Doucette-Stamm L."/>
            <person name="Soucaille P."/>
            <person name="Daly M.J."/>
            <person name="Bennett G.N."/>
            <person name="Koonin E.V."/>
            <person name="Smith D.R."/>
        </authorList>
    </citation>
    <scope>NUCLEOTIDE SEQUENCE [LARGE SCALE GENOMIC DNA]</scope>
    <source>
        <strain evidence="2">ATCC 824 / DSM 792 / JCM 1419 / LMG 5710 / VKM B-1787</strain>
    </source>
</reference>
<organism evidence="1 2">
    <name type="scientific">Clostridium acetobutylicum (strain ATCC 824 / DSM 792 / JCM 1419 / IAM 19013 / LMG 5710 / NBRC 13948 / NRRL B-527 / VKM B-1787 / 2291 / W)</name>
    <dbReference type="NCBI Taxonomy" id="272562"/>
    <lineage>
        <taxon>Bacteria</taxon>
        <taxon>Bacillati</taxon>
        <taxon>Bacillota</taxon>
        <taxon>Clostridia</taxon>
        <taxon>Eubacteriales</taxon>
        <taxon>Clostridiaceae</taxon>
        <taxon>Clostridium</taxon>
    </lineage>
</organism>
<dbReference type="EMBL" id="AE001437">
    <property type="protein sequence ID" value="AAK79171.1"/>
    <property type="molecule type" value="Genomic_DNA"/>
</dbReference>
<protein>
    <submittedName>
        <fullName evidence="1">Uncharacterized protein</fullName>
    </submittedName>
</protein>
<keyword evidence="2" id="KW-1185">Reference proteome</keyword>
<dbReference type="RefSeq" id="WP_010964512.1">
    <property type="nucleotide sequence ID" value="NC_003030.1"/>
</dbReference>
<dbReference type="PIR" id="H97047">
    <property type="entry name" value="H97047"/>
</dbReference>
<dbReference type="GeneID" id="44997708"/>
<dbReference type="PATRIC" id="fig|272562.8.peg.1400"/>
<dbReference type="AlphaFoldDB" id="Q97JS4"/>
<accession>Q97JS4</accession>
<dbReference type="Proteomes" id="UP000000814">
    <property type="component" value="Chromosome"/>
</dbReference>
<dbReference type="STRING" id="272562.CA_C1199"/>
<dbReference type="KEGG" id="cac:CA_C1199"/>
<name>Q97JS4_CLOAB</name>